<name>A0A176WE37_MARPO</name>
<organism evidence="1 2">
    <name type="scientific">Marchantia polymorpha subsp. ruderalis</name>
    <dbReference type="NCBI Taxonomy" id="1480154"/>
    <lineage>
        <taxon>Eukaryota</taxon>
        <taxon>Viridiplantae</taxon>
        <taxon>Streptophyta</taxon>
        <taxon>Embryophyta</taxon>
        <taxon>Marchantiophyta</taxon>
        <taxon>Marchantiopsida</taxon>
        <taxon>Marchantiidae</taxon>
        <taxon>Marchantiales</taxon>
        <taxon>Marchantiaceae</taxon>
        <taxon>Marchantia</taxon>
    </lineage>
</organism>
<reference evidence="1" key="1">
    <citation type="submission" date="2016-03" db="EMBL/GenBank/DDBJ databases">
        <title>Mechanisms controlling the formation of the plant cell surface in tip-growing cells are functionally conserved among land plants.</title>
        <authorList>
            <person name="Honkanen S."/>
            <person name="Jones V.A."/>
            <person name="Morieri G."/>
            <person name="Champion C."/>
            <person name="Hetherington A.J."/>
            <person name="Kelly S."/>
            <person name="Saint-Marcoux D."/>
            <person name="Proust H."/>
            <person name="Prescott H."/>
            <person name="Dolan L."/>
        </authorList>
    </citation>
    <scope>NUCLEOTIDE SEQUENCE [LARGE SCALE GENOMIC DNA]</scope>
    <source>
        <tissue evidence="1">Whole gametophyte</tissue>
    </source>
</reference>
<sequence length="130" mass="13869">MANQWNAEPQSVSFSARFAVFVDHPERVLSEFAQVRASGLADPQAKLSSAQLSSAQLSLFHHPMSFLNLAPAGSVGRGDTTTAQYGNLDSITRFGAKQNVRAEDGLADGLLGLGLRNSVPNRQVFALILA</sequence>
<comment type="caution">
    <text evidence="1">The sequence shown here is derived from an EMBL/GenBank/DDBJ whole genome shotgun (WGS) entry which is preliminary data.</text>
</comment>
<dbReference type="EMBL" id="LVLJ01001336">
    <property type="protein sequence ID" value="OAE30396.1"/>
    <property type="molecule type" value="Genomic_DNA"/>
</dbReference>
<gene>
    <name evidence="1" type="ORF">AXG93_3612s1190</name>
</gene>
<proteinExistence type="predicted"/>
<accession>A0A176WE37</accession>
<dbReference type="AlphaFoldDB" id="A0A176WE37"/>
<evidence type="ECO:0000313" key="1">
    <source>
        <dbReference type="EMBL" id="OAE30396.1"/>
    </source>
</evidence>
<protein>
    <submittedName>
        <fullName evidence="1">Uncharacterized protein</fullName>
    </submittedName>
</protein>
<dbReference type="Proteomes" id="UP000077202">
    <property type="component" value="Unassembled WGS sequence"/>
</dbReference>
<evidence type="ECO:0000313" key="2">
    <source>
        <dbReference type="Proteomes" id="UP000077202"/>
    </source>
</evidence>
<keyword evidence="2" id="KW-1185">Reference proteome</keyword>